<dbReference type="HOGENOM" id="CLU_2565871_0_0_2"/>
<evidence type="ECO:0000313" key="2">
    <source>
        <dbReference type="Proteomes" id="UP000000438"/>
    </source>
</evidence>
<dbReference type="AlphaFoldDB" id="Q6L0P5"/>
<dbReference type="PaxDb" id="263820-PTO0872"/>
<dbReference type="eggNOG" id="arCOG01365">
    <property type="taxonomic scope" value="Archaea"/>
</dbReference>
<protein>
    <submittedName>
        <fullName evidence="1">Uncharacterized protein</fullName>
    </submittedName>
</protein>
<dbReference type="KEGG" id="pto:PTO0872"/>
<dbReference type="RefSeq" id="WP_011177673.1">
    <property type="nucleotide sequence ID" value="NC_005877.1"/>
</dbReference>
<reference evidence="1 2" key="1">
    <citation type="journal article" date="2004" name="Proc. Natl. Acad. Sci. U.S.A.">
        <title>Genome sequence of Picrophilus torridus and its implications for life around pH 0.</title>
        <authorList>
            <person name="Futterer O."/>
            <person name="Angelov A."/>
            <person name="Liesegang H."/>
            <person name="Gottschalk G."/>
            <person name="Schleper C."/>
            <person name="Schepers B."/>
            <person name="Dock C."/>
            <person name="Antranikian G."/>
            <person name="Liebl W."/>
        </authorList>
    </citation>
    <scope>NUCLEOTIDE SEQUENCE [LARGE SCALE GENOMIC DNA]</scope>
    <source>
        <strain evidence="2">ATCC 700027 / DSM 9790 / JCM 10055 / NBRC 100828</strain>
    </source>
</reference>
<dbReference type="GeneID" id="2844489"/>
<sequence length="81" mass="9469">MKSSIYRKRYILIKGNVDYRYLSGYGVKVKFNDNNYTIVLANQFNKDLIIRLLRKSGHDVIYVSGTIKKCKKIMSLQSKFA</sequence>
<name>Q6L0P5_PICTO</name>
<proteinExistence type="predicted"/>
<accession>Q6L0P5</accession>
<dbReference type="OrthoDB" id="57283at2157"/>
<dbReference type="Proteomes" id="UP000000438">
    <property type="component" value="Chromosome"/>
</dbReference>
<gene>
    <name evidence="1" type="ordered locus">PTO0872</name>
</gene>
<organism evidence="1 2">
    <name type="scientific">Picrophilus torridus (strain ATCC 700027 / DSM 9790 / JCM 10055 / NBRC 100828 / KAW 2/3)</name>
    <dbReference type="NCBI Taxonomy" id="1122961"/>
    <lineage>
        <taxon>Archaea</taxon>
        <taxon>Methanobacteriati</taxon>
        <taxon>Thermoplasmatota</taxon>
        <taxon>Thermoplasmata</taxon>
        <taxon>Thermoplasmatales</taxon>
        <taxon>Picrophilaceae</taxon>
        <taxon>Picrophilus</taxon>
    </lineage>
</organism>
<dbReference type="InParanoid" id="Q6L0P5"/>
<evidence type="ECO:0000313" key="1">
    <source>
        <dbReference type="EMBL" id="AAT43457.1"/>
    </source>
</evidence>
<dbReference type="EMBL" id="AE017261">
    <property type="protein sequence ID" value="AAT43457.1"/>
    <property type="molecule type" value="Genomic_DNA"/>
</dbReference>
<dbReference type="STRING" id="263820.PTO0872"/>